<protein>
    <submittedName>
        <fullName evidence="4">ABC transporter substrate-binding protein</fullName>
    </submittedName>
</protein>
<dbReference type="PANTHER" id="PTHR30290">
    <property type="entry name" value="PERIPLASMIC BINDING COMPONENT OF ABC TRANSPORTER"/>
    <property type="match status" value="1"/>
</dbReference>
<dbReference type="InterPro" id="IPR039424">
    <property type="entry name" value="SBP_5"/>
</dbReference>
<dbReference type="GO" id="GO:1904680">
    <property type="term" value="F:peptide transmembrane transporter activity"/>
    <property type="evidence" value="ECO:0007669"/>
    <property type="project" value="TreeGrafter"/>
</dbReference>
<dbReference type="AlphaFoldDB" id="A0A2I1P9X1"/>
<dbReference type="Gene3D" id="3.40.190.10">
    <property type="entry name" value="Periplasmic binding protein-like II"/>
    <property type="match status" value="1"/>
</dbReference>
<feature type="chain" id="PRO_5039004333" evidence="2">
    <location>
        <begin position="25"/>
        <end position="560"/>
    </location>
</feature>
<feature type="domain" description="Solute-binding protein family 5" evidence="3">
    <location>
        <begin position="99"/>
        <end position="482"/>
    </location>
</feature>
<dbReference type="Pfam" id="PF00496">
    <property type="entry name" value="SBP_bac_5"/>
    <property type="match status" value="1"/>
</dbReference>
<evidence type="ECO:0000313" key="5">
    <source>
        <dbReference type="Proteomes" id="UP000234206"/>
    </source>
</evidence>
<evidence type="ECO:0000256" key="2">
    <source>
        <dbReference type="SAM" id="SignalP"/>
    </source>
</evidence>
<dbReference type="SUPFAM" id="SSF53850">
    <property type="entry name" value="Periplasmic binding protein-like II"/>
    <property type="match status" value="1"/>
</dbReference>
<keyword evidence="2" id="KW-0732">Signal</keyword>
<dbReference type="PROSITE" id="PS51257">
    <property type="entry name" value="PROKAR_LIPOPROTEIN"/>
    <property type="match status" value="1"/>
</dbReference>
<feature type="signal peptide" evidence="2">
    <location>
        <begin position="1"/>
        <end position="24"/>
    </location>
</feature>
<dbReference type="RefSeq" id="WP_070703182.1">
    <property type="nucleotide sequence ID" value="NZ_PKIZ01000013.1"/>
</dbReference>
<evidence type="ECO:0000256" key="1">
    <source>
        <dbReference type="SAM" id="MobiDB-lite"/>
    </source>
</evidence>
<name>A0A2I1P9X1_9MICO</name>
<keyword evidence="5" id="KW-1185">Reference proteome</keyword>
<feature type="region of interest" description="Disordered" evidence="1">
    <location>
        <begin position="27"/>
        <end position="68"/>
    </location>
</feature>
<dbReference type="PIRSF" id="PIRSF002741">
    <property type="entry name" value="MppA"/>
    <property type="match status" value="1"/>
</dbReference>
<evidence type="ECO:0000259" key="3">
    <source>
        <dbReference type="Pfam" id="PF00496"/>
    </source>
</evidence>
<organism evidence="4 5">
    <name type="scientific">Kytococcus schroeteri</name>
    <dbReference type="NCBI Taxonomy" id="138300"/>
    <lineage>
        <taxon>Bacteria</taxon>
        <taxon>Bacillati</taxon>
        <taxon>Actinomycetota</taxon>
        <taxon>Actinomycetes</taxon>
        <taxon>Micrococcales</taxon>
        <taxon>Kytococcaceae</taxon>
        <taxon>Kytococcus</taxon>
    </lineage>
</organism>
<reference evidence="4 5" key="1">
    <citation type="submission" date="2017-12" db="EMBL/GenBank/DDBJ databases">
        <title>Phylogenetic diversity of female urinary microbiome.</title>
        <authorList>
            <person name="Thomas-White K."/>
            <person name="Wolfe A.J."/>
        </authorList>
    </citation>
    <scope>NUCLEOTIDE SEQUENCE [LARGE SCALE GENOMIC DNA]</scope>
    <source>
        <strain evidence="4 5">UMB1298</strain>
    </source>
</reference>
<dbReference type="GO" id="GO:0015833">
    <property type="term" value="P:peptide transport"/>
    <property type="evidence" value="ECO:0007669"/>
    <property type="project" value="TreeGrafter"/>
</dbReference>
<sequence length="560" mass="60731">MAIKRNKWLAGAAGAAALSLTLTACGGGESGGSDEGKGSQTASQPPIDENAKGNDKIITANGSEPQKPLIPAATVETGGGKILDMAFAKLVDYDNEGNLVNDVAESIESKDKKTWTIKIKGDRKFSDGTKVTAKSFVDAWNWGAHIDNNNLASYFFEPIAGYTDVYPSEEGAKAKAKTMKGLKVIDDTTFQVTLEQPYAAFPQRLGYTAFAPLPEKFFEDPKAFGEKPIGNGPYMVEKWTHNQGAKLVKNPEYVGEKKPKNGGVELKFYQTPDPAYTDLQAGKLDILDSVPDTALSTFQTDLGDRAINQPSGVFQSFSFPMYADAPYAGDSDKAKKIRKAISMSIDREGITQKLFSGSRIPAKDFSSPVVKGYDDTVCGDLCAHDDEKAKQLLEEAGGWSGGPLTIAYNSDGPHKGWVDAVCGEISNALGIECKGKAYPAFKALRDDVTEKKMKGAFRTGWQMDYPALENFLTPLYKTGASSNDGDYSNKEFDKLLEEGDAAKSEEESLKKYKEAEKILVEDAPVIPLWYSNVTGGRSDAVSNVRFDVFGVAEYHNIVKN</sequence>
<dbReference type="InterPro" id="IPR030678">
    <property type="entry name" value="Peptide/Ni-bd"/>
</dbReference>
<comment type="caution">
    <text evidence="4">The sequence shown here is derived from an EMBL/GenBank/DDBJ whole genome shotgun (WGS) entry which is preliminary data.</text>
</comment>
<dbReference type="Gene3D" id="3.90.76.10">
    <property type="entry name" value="Dipeptide-binding Protein, Domain 1"/>
    <property type="match status" value="1"/>
</dbReference>
<accession>A0A2I1P9X1</accession>
<dbReference type="Gene3D" id="3.10.105.10">
    <property type="entry name" value="Dipeptide-binding Protein, Domain 3"/>
    <property type="match status" value="1"/>
</dbReference>
<evidence type="ECO:0000313" key="4">
    <source>
        <dbReference type="EMBL" id="PKZ41420.1"/>
    </source>
</evidence>
<dbReference type="GO" id="GO:0043190">
    <property type="term" value="C:ATP-binding cassette (ABC) transporter complex"/>
    <property type="evidence" value="ECO:0007669"/>
    <property type="project" value="InterPro"/>
</dbReference>
<dbReference type="PANTHER" id="PTHR30290:SF83">
    <property type="entry name" value="ABC TRANSPORTER SUBSTRATE-BINDING PROTEIN"/>
    <property type="match status" value="1"/>
</dbReference>
<dbReference type="InterPro" id="IPR000914">
    <property type="entry name" value="SBP_5_dom"/>
</dbReference>
<dbReference type="CDD" id="cd00995">
    <property type="entry name" value="PBP2_NikA_DppA_OppA_like"/>
    <property type="match status" value="1"/>
</dbReference>
<dbReference type="GO" id="GO:0042597">
    <property type="term" value="C:periplasmic space"/>
    <property type="evidence" value="ECO:0007669"/>
    <property type="project" value="UniProtKB-ARBA"/>
</dbReference>
<dbReference type="EMBL" id="PKIZ01000013">
    <property type="protein sequence ID" value="PKZ41420.1"/>
    <property type="molecule type" value="Genomic_DNA"/>
</dbReference>
<gene>
    <name evidence="4" type="ORF">CYJ76_07620</name>
</gene>
<dbReference type="Proteomes" id="UP000234206">
    <property type="component" value="Unassembled WGS sequence"/>
</dbReference>
<dbReference type="OrthoDB" id="9046151at2"/>
<proteinExistence type="predicted"/>